<evidence type="ECO:0000313" key="9">
    <source>
        <dbReference type="EMBL" id="RWR88306.1"/>
    </source>
</evidence>
<protein>
    <submittedName>
        <fullName evidence="9">Cysteine-rich repeat secretory protein 38-like protein</fullName>
    </submittedName>
</protein>
<comment type="similarity">
    <text evidence="5">Belongs to the cysteine-rich repeat secretory protein family.</text>
</comment>
<dbReference type="PANTHER" id="PTHR32411:SF43">
    <property type="entry name" value="CYSTEINE-RICH REPEAT SECRETORY PROTEIN 38"/>
    <property type="match status" value="1"/>
</dbReference>
<comment type="caution">
    <text evidence="9">The sequence shown here is derived from an EMBL/GenBank/DDBJ whole genome shotgun (WGS) entry which is preliminary data.</text>
</comment>
<sequence>MYISVLKSFPIAILHLQLLYTSTIAEPLYTNCFYPTNYTSNSQFGKNLNLLLHSLSSNATVNHGFSNATIGKAPDQVYGLALCRGDVSTEICRNCLDQASQESIKICPNKRGVLIWYEYCMLRYTSDQDYVSVVFPGMVLLYSTQNNSQPNGTNVGAGALMDSLVNKAVSQPLMFATGVDGLERGYGLVQCSRDLSVESCRRCLMMQMEYAAKCCERKRGWTVLGPSCTIRYEAYSFLYVAAPPPTSGSTSKGDDMIPTRKRKTVPIKAIILTIVGAFIGTAIMGFLAYYHLRRRRKKKEEGDMVMVMSCEGGNNRRSIVSVFFDKYSVLAR</sequence>
<dbReference type="GO" id="GO:0005576">
    <property type="term" value="C:extracellular region"/>
    <property type="evidence" value="ECO:0007669"/>
    <property type="project" value="UniProtKB-SubCell"/>
</dbReference>
<dbReference type="AlphaFoldDB" id="A0A3S3MXV5"/>
<evidence type="ECO:0000256" key="6">
    <source>
        <dbReference type="SAM" id="Phobius"/>
    </source>
</evidence>
<keyword evidence="2" id="KW-0964">Secreted</keyword>
<feature type="domain" description="Gnk2-homologous" evidence="8">
    <location>
        <begin position="135"/>
        <end position="237"/>
    </location>
</feature>
<evidence type="ECO:0000256" key="4">
    <source>
        <dbReference type="ARBA" id="ARBA00022737"/>
    </source>
</evidence>
<dbReference type="PROSITE" id="PS51473">
    <property type="entry name" value="GNK2"/>
    <property type="match status" value="2"/>
</dbReference>
<feature type="signal peptide" evidence="7">
    <location>
        <begin position="1"/>
        <end position="25"/>
    </location>
</feature>
<accession>A0A3S3MXV5</accession>
<reference evidence="9 10" key="1">
    <citation type="journal article" date="2019" name="Nat. Plants">
        <title>Stout camphor tree genome fills gaps in understanding of flowering plant genome evolution.</title>
        <authorList>
            <person name="Chaw S.M."/>
            <person name="Liu Y.C."/>
            <person name="Wu Y.W."/>
            <person name="Wang H.Y."/>
            <person name="Lin C.I."/>
            <person name="Wu C.S."/>
            <person name="Ke H.M."/>
            <person name="Chang L.Y."/>
            <person name="Hsu C.Y."/>
            <person name="Yang H.T."/>
            <person name="Sudianto E."/>
            <person name="Hsu M.H."/>
            <person name="Wu K.P."/>
            <person name="Wang L.N."/>
            <person name="Leebens-Mack J.H."/>
            <person name="Tsai I.J."/>
        </authorList>
    </citation>
    <scope>NUCLEOTIDE SEQUENCE [LARGE SCALE GENOMIC DNA]</scope>
    <source>
        <strain evidence="10">cv. Chaw 1501</strain>
        <tissue evidence="9">Young leaves</tissue>
    </source>
</reference>
<evidence type="ECO:0000256" key="2">
    <source>
        <dbReference type="ARBA" id="ARBA00022525"/>
    </source>
</evidence>
<comment type="subcellular location">
    <subcellularLocation>
        <location evidence="1">Secreted</location>
    </subcellularLocation>
</comment>
<proteinExistence type="inferred from homology"/>
<keyword evidence="6" id="KW-0472">Membrane</keyword>
<dbReference type="Pfam" id="PF01657">
    <property type="entry name" value="Stress-antifung"/>
    <property type="match status" value="2"/>
</dbReference>
<feature type="transmembrane region" description="Helical" evidence="6">
    <location>
        <begin position="269"/>
        <end position="290"/>
    </location>
</feature>
<evidence type="ECO:0000313" key="10">
    <source>
        <dbReference type="Proteomes" id="UP000283530"/>
    </source>
</evidence>
<dbReference type="InterPro" id="IPR038408">
    <property type="entry name" value="GNK2_sf"/>
</dbReference>
<gene>
    <name evidence="9" type="ORF">CKAN_01730400</name>
</gene>
<keyword evidence="6" id="KW-1133">Transmembrane helix</keyword>
<organism evidence="9 10">
    <name type="scientific">Cinnamomum micranthum f. kanehirae</name>
    <dbReference type="NCBI Taxonomy" id="337451"/>
    <lineage>
        <taxon>Eukaryota</taxon>
        <taxon>Viridiplantae</taxon>
        <taxon>Streptophyta</taxon>
        <taxon>Embryophyta</taxon>
        <taxon>Tracheophyta</taxon>
        <taxon>Spermatophyta</taxon>
        <taxon>Magnoliopsida</taxon>
        <taxon>Magnoliidae</taxon>
        <taxon>Laurales</taxon>
        <taxon>Lauraceae</taxon>
        <taxon>Cinnamomum</taxon>
    </lineage>
</organism>
<dbReference type="InterPro" id="IPR050581">
    <property type="entry name" value="CRR_secretory_protein"/>
</dbReference>
<evidence type="ECO:0000256" key="5">
    <source>
        <dbReference type="ARBA" id="ARBA00038515"/>
    </source>
</evidence>
<evidence type="ECO:0000256" key="1">
    <source>
        <dbReference type="ARBA" id="ARBA00004613"/>
    </source>
</evidence>
<dbReference type="FunFam" id="3.30.430.20:FF:000003">
    <property type="entry name" value="Cysteine-rich RLK (RECEPTOR-like protein kinase) 10"/>
    <property type="match status" value="1"/>
</dbReference>
<dbReference type="EMBL" id="QPKB01000007">
    <property type="protein sequence ID" value="RWR88306.1"/>
    <property type="molecule type" value="Genomic_DNA"/>
</dbReference>
<evidence type="ECO:0000256" key="7">
    <source>
        <dbReference type="SAM" id="SignalP"/>
    </source>
</evidence>
<keyword evidence="3 7" id="KW-0732">Signal</keyword>
<name>A0A3S3MXV5_9MAGN</name>
<dbReference type="OrthoDB" id="696781at2759"/>
<keyword evidence="4" id="KW-0677">Repeat</keyword>
<dbReference type="Gene3D" id="3.30.430.20">
    <property type="entry name" value="Gnk2 domain, C-X8-C-X2-C motif"/>
    <property type="match status" value="2"/>
</dbReference>
<feature type="domain" description="Gnk2-homologous" evidence="8">
    <location>
        <begin position="26"/>
        <end position="129"/>
    </location>
</feature>
<keyword evidence="10" id="KW-1185">Reference proteome</keyword>
<evidence type="ECO:0000259" key="8">
    <source>
        <dbReference type="PROSITE" id="PS51473"/>
    </source>
</evidence>
<dbReference type="Proteomes" id="UP000283530">
    <property type="component" value="Unassembled WGS sequence"/>
</dbReference>
<dbReference type="CDD" id="cd23509">
    <property type="entry name" value="Gnk2-like"/>
    <property type="match status" value="2"/>
</dbReference>
<dbReference type="PANTHER" id="PTHR32411">
    <property type="entry name" value="CYSTEINE-RICH REPEAT SECRETORY PROTEIN 38-RELATED"/>
    <property type="match status" value="1"/>
</dbReference>
<dbReference type="InterPro" id="IPR002902">
    <property type="entry name" value="GNK2"/>
</dbReference>
<evidence type="ECO:0000256" key="3">
    <source>
        <dbReference type="ARBA" id="ARBA00022729"/>
    </source>
</evidence>
<keyword evidence="6" id="KW-0812">Transmembrane</keyword>
<feature type="chain" id="PRO_5018709427" evidence="7">
    <location>
        <begin position="26"/>
        <end position="332"/>
    </location>
</feature>